<dbReference type="Gene3D" id="1.10.10.10">
    <property type="entry name" value="Winged helix-like DNA-binding domain superfamily/Winged helix DNA-binding domain"/>
    <property type="match status" value="1"/>
</dbReference>
<dbReference type="PANTHER" id="PTHR33164:SF64">
    <property type="entry name" value="TRANSCRIPTIONAL REGULATOR SLYA"/>
    <property type="match status" value="1"/>
</dbReference>
<dbReference type="GO" id="GO:0003677">
    <property type="term" value="F:DNA binding"/>
    <property type="evidence" value="ECO:0007669"/>
    <property type="project" value="UniProtKB-KW"/>
</dbReference>
<accession>A0A6H9YK92</accession>
<dbReference type="InterPro" id="IPR000835">
    <property type="entry name" value="HTH_MarR-typ"/>
</dbReference>
<keyword evidence="6" id="KW-1185">Reference proteome</keyword>
<protein>
    <submittedName>
        <fullName evidence="5">MarR family transcriptional regulator</fullName>
    </submittedName>
</protein>
<name>A0A6H9YK92_9ACTN</name>
<evidence type="ECO:0000256" key="2">
    <source>
        <dbReference type="ARBA" id="ARBA00023125"/>
    </source>
</evidence>
<dbReference type="GO" id="GO:0006950">
    <property type="term" value="P:response to stress"/>
    <property type="evidence" value="ECO:0007669"/>
    <property type="project" value="TreeGrafter"/>
</dbReference>
<evidence type="ECO:0000313" key="6">
    <source>
        <dbReference type="Proteomes" id="UP000468735"/>
    </source>
</evidence>
<dbReference type="EMBL" id="WBMT01000019">
    <property type="protein sequence ID" value="KAB2343297.1"/>
    <property type="molecule type" value="Genomic_DNA"/>
</dbReference>
<dbReference type="PRINTS" id="PR00598">
    <property type="entry name" value="HTHMARR"/>
</dbReference>
<dbReference type="OrthoDB" id="4463574at2"/>
<dbReference type="SMART" id="SM00347">
    <property type="entry name" value="HTH_MARR"/>
    <property type="match status" value="1"/>
</dbReference>
<sequence length="186" mass="21044">MDKIIEKFHDRVNRQSIGTMLGSIYAGPVADSALPEGLANVLGFQLSKCGWWLEQRLEEALEPLEIRVRHYLVLAMLSSRETLSQQEMATYLLLDPTLMVGLVDDLEALGLCERARDPKDRRRYSVRITADGRALHERARALADQVGAEVFGPLSPEELRTVAKAIGRVMEPFWTEQTERPRRKTG</sequence>
<dbReference type="InterPro" id="IPR036388">
    <property type="entry name" value="WH-like_DNA-bd_sf"/>
</dbReference>
<dbReference type="GO" id="GO:0003700">
    <property type="term" value="F:DNA-binding transcription factor activity"/>
    <property type="evidence" value="ECO:0007669"/>
    <property type="project" value="InterPro"/>
</dbReference>
<dbReference type="AlphaFoldDB" id="A0A6H9YK92"/>
<dbReference type="InterPro" id="IPR039422">
    <property type="entry name" value="MarR/SlyA-like"/>
</dbReference>
<gene>
    <name evidence="5" type="ORF">F8566_34715</name>
</gene>
<feature type="domain" description="HTH marR-type" evidence="4">
    <location>
        <begin position="39"/>
        <end position="171"/>
    </location>
</feature>
<keyword evidence="3" id="KW-0804">Transcription</keyword>
<comment type="caution">
    <text evidence="5">The sequence shown here is derived from an EMBL/GenBank/DDBJ whole genome shotgun (WGS) entry which is preliminary data.</text>
</comment>
<dbReference type="SUPFAM" id="SSF46785">
    <property type="entry name" value="Winged helix' DNA-binding domain"/>
    <property type="match status" value="1"/>
</dbReference>
<evidence type="ECO:0000256" key="1">
    <source>
        <dbReference type="ARBA" id="ARBA00023015"/>
    </source>
</evidence>
<dbReference type="PROSITE" id="PS50995">
    <property type="entry name" value="HTH_MARR_2"/>
    <property type="match status" value="1"/>
</dbReference>
<reference evidence="5 6" key="1">
    <citation type="submission" date="2019-09" db="EMBL/GenBank/DDBJ databases">
        <title>Actinomadura physcomitrii sp. nov., a novel actinomycete isolated from moss [Physcomitrium sphaericum (Ludw) Fuernr].</title>
        <authorList>
            <person name="Zhuang X."/>
            <person name="Liu C."/>
        </authorList>
    </citation>
    <scope>NUCLEOTIDE SEQUENCE [LARGE SCALE GENOMIC DNA]</scope>
    <source>
        <strain evidence="5 6">HMC1</strain>
    </source>
</reference>
<evidence type="ECO:0000259" key="4">
    <source>
        <dbReference type="PROSITE" id="PS50995"/>
    </source>
</evidence>
<dbReference type="InterPro" id="IPR036390">
    <property type="entry name" value="WH_DNA-bd_sf"/>
</dbReference>
<organism evidence="5 6">
    <name type="scientific">Actinomadura rudentiformis</name>
    <dbReference type="NCBI Taxonomy" id="359158"/>
    <lineage>
        <taxon>Bacteria</taxon>
        <taxon>Bacillati</taxon>
        <taxon>Actinomycetota</taxon>
        <taxon>Actinomycetes</taxon>
        <taxon>Streptosporangiales</taxon>
        <taxon>Thermomonosporaceae</taxon>
        <taxon>Actinomadura</taxon>
    </lineage>
</organism>
<keyword evidence="2" id="KW-0238">DNA-binding</keyword>
<dbReference type="PANTHER" id="PTHR33164">
    <property type="entry name" value="TRANSCRIPTIONAL REGULATOR, MARR FAMILY"/>
    <property type="match status" value="1"/>
</dbReference>
<proteinExistence type="predicted"/>
<evidence type="ECO:0000256" key="3">
    <source>
        <dbReference type="ARBA" id="ARBA00023163"/>
    </source>
</evidence>
<evidence type="ECO:0000313" key="5">
    <source>
        <dbReference type="EMBL" id="KAB2343297.1"/>
    </source>
</evidence>
<keyword evidence="1" id="KW-0805">Transcription regulation</keyword>
<dbReference type="Pfam" id="PF01047">
    <property type="entry name" value="MarR"/>
    <property type="match status" value="1"/>
</dbReference>
<dbReference type="Proteomes" id="UP000468735">
    <property type="component" value="Unassembled WGS sequence"/>
</dbReference>